<feature type="non-terminal residue" evidence="16">
    <location>
        <position position="426"/>
    </location>
</feature>
<dbReference type="Gene3D" id="3.30.1130.10">
    <property type="match status" value="2"/>
</dbReference>
<evidence type="ECO:0000256" key="5">
    <source>
        <dbReference type="ARBA" id="ARBA00009640"/>
    </source>
</evidence>
<evidence type="ECO:0000256" key="1">
    <source>
        <dbReference type="ARBA" id="ARBA00001353"/>
    </source>
</evidence>
<evidence type="ECO:0000256" key="12">
    <source>
        <dbReference type="ARBA" id="ARBA00022909"/>
    </source>
</evidence>
<evidence type="ECO:0000256" key="9">
    <source>
        <dbReference type="ARBA" id="ARBA00022741"/>
    </source>
</evidence>
<dbReference type="InterPro" id="IPR006157">
    <property type="entry name" value="FolB_dom"/>
</dbReference>
<evidence type="ECO:0000256" key="4">
    <source>
        <dbReference type="ARBA" id="ARBA00005708"/>
    </source>
</evidence>
<evidence type="ECO:0000256" key="10">
    <source>
        <dbReference type="ARBA" id="ARBA00022777"/>
    </source>
</evidence>
<feature type="domain" description="7,8-dihydro-6-hydroxymethylpterin-pyrophosphokinase" evidence="15">
    <location>
        <begin position="387"/>
        <end position="398"/>
    </location>
</feature>
<dbReference type="InterPro" id="IPR035907">
    <property type="entry name" value="Hppk_sf"/>
</dbReference>
<evidence type="ECO:0000259" key="15">
    <source>
        <dbReference type="PROSITE" id="PS00794"/>
    </source>
</evidence>
<dbReference type="EC" id="2.7.6.3" evidence="7"/>
<dbReference type="SUPFAM" id="SSF55083">
    <property type="entry name" value="6-hydroxymethyl-7,8-dihydropterin pyrophosphokinase, HPPK"/>
    <property type="match status" value="1"/>
</dbReference>
<keyword evidence="9" id="KW-0547">Nucleotide-binding</keyword>
<dbReference type="SUPFAM" id="SSF55620">
    <property type="entry name" value="Tetrahydrobiopterin biosynthesis enzymes-like"/>
    <property type="match status" value="2"/>
</dbReference>
<evidence type="ECO:0000313" key="17">
    <source>
        <dbReference type="Proteomes" id="UP000789396"/>
    </source>
</evidence>
<dbReference type="PROSITE" id="PS00794">
    <property type="entry name" value="HPPK"/>
    <property type="match status" value="1"/>
</dbReference>
<dbReference type="SMART" id="SM00905">
    <property type="entry name" value="FolB"/>
    <property type="match status" value="2"/>
</dbReference>
<dbReference type="InterPro" id="IPR043133">
    <property type="entry name" value="GTP-CH-I_C/QueF"/>
</dbReference>
<comment type="similarity">
    <text evidence="4">Belongs to the DHNA family.</text>
</comment>
<name>A0A9N9NSJ3_9GLOM</name>
<dbReference type="OrthoDB" id="615426at2759"/>
<keyword evidence="10" id="KW-0418">Kinase</keyword>
<accession>A0A9N9NSJ3</accession>
<evidence type="ECO:0000256" key="3">
    <source>
        <dbReference type="ARBA" id="ARBA00005051"/>
    </source>
</evidence>
<dbReference type="EMBL" id="CAJVPZ010040580">
    <property type="protein sequence ID" value="CAG8759903.1"/>
    <property type="molecule type" value="Genomic_DNA"/>
</dbReference>
<organism evidence="16 17">
    <name type="scientific">Racocetra fulgida</name>
    <dbReference type="NCBI Taxonomy" id="60492"/>
    <lineage>
        <taxon>Eukaryota</taxon>
        <taxon>Fungi</taxon>
        <taxon>Fungi incertae sedis</taxon>
        <taxon>Mucoromycota</taxon>
        <taxon>Glomeromycotina</taxon>
        <taxon>Glomeromycetes</taxon>
        <taxon>Diversisporales</taxon>
        <taxon>Gigasporaceae</taxon>
        <taxon>Racocetra</taxon>
    </lineage>
</organism>
<evidence type="ECO:0000256" key="2">
    <source>
        <dbReference type="ARBA" id="ARBA00005013"/>
    </source>
</evidence>
<dbReference type="CDD" id="cd00534">
    <property type="entry name" value="DHNA_DHNTPE"/>
    <property type="match status" value="1"/>
</dbReference>
<dbReference type="Proteomes" id="UP000789396">
    <property type="component" value="Unassembled WGS sequence"/>
</dbReference>
<proteinExistence type="inferred from homology"/>
<keyword evidence="8" id="KW-0808">Transferase</keyword>
<gene>
    <name evidence="16" type="ORF">RFULGI_LOCUS14226</name>
</gene>
<dbReference type="PANTHER" id="PTHR42844:SF1">
    <property type="entry name" value="DIHYDRONEOPTERIN ALDOLASE 1-RELATED"/>
    <property type="match status" value="1"/>
</dbReference>
<dbReference type="AlphaFoldDB" id="A0A9N9NSJ3"/>
<evidence type="ECO:0000256" key="7">
    <source>
        <dbReference type="ARBA" id="ARBA00013253"/>
    </source>
</evidence>
<protein>
    <recommendedName>
        <fullName evidence="14">7,8-dihydroneopterin aldolase</fullName>
        <ecNumber evidence="7">2.7.6.3</ecNumber>
        <ecNumber evidence="6">4.1.2.25</ecNumber>
    </recommendedName>
</protein>
<comment type="caution">
    <text evidence="16">The sequence shown here is derived from an EMBL/GenBank/DDBJ whole genome shotgun (WGS) entry which is preliminary data.</text>
</comment>
<keyword evidence="17" id="KW-1185">Reference proteome</keyword>
<dbReference type="GO" id="GO:0016301">
    <property type="term" value="F:kinase activity"/>
    <property type="evidence" value="ECO:0007669"/>
    <property type="project" value="UniProtKB-KW"/>
</dbReference>
<dbReference type="Pfam" id="PF01288">
    <property type="entry name" value="HPPK"/>
    <property type="match status" value="1"/>
</dbReference>
<sequence>MEEESHDKIIIKNLLVGNVTGVDSWERVKRQPVLINLTLHKNISEAGKKDKLSYSINYGIVSKAVSKYAEDSISDSIEALAEGIAKICVNECHAPRVTVRVEKPRALLHAASAGVEIIRTREDYSKIASNSNTFTIYNDNRQDVIFVKDLRLSAIIGVNPWEREEKQTVILNITIYSDFNISSSQEGNLPKPHNYRTIVRTISKYVEESTYQTVEAFATTAAKIAIIQCHVNKVTVRVEKPSALVFAESAGIEITRSQSYFANETRHISQPHLNPLNGKSFRNTRSTIPERAEAIKTSLPKGYNHFAFIGLGSNMGDCVKNINDALQQLETICKCKVLDTSFLYETSPMYVTDQPNFLNAACKPEELIQELWTVELNLGRSRENTVRNGPRTIDLDILFYDDIDCLTNTLVIPHQSMCEREFVLRP</sequence>
<evidence type="ECO:0000256" key="14">
    <source>
        <dbReference type="ARBA" id="ARBA00032903"/>
    </source>
</evidence>
<dbReference type="NCBIfam" id="TIGR01498">
    <property type="entry name" value="folK"/>
    <property type="match status" value="1"/>
</dbReference>
<reference evidence="16" key="1">
    <citation type="submission" date="2021-06" db="EMBL/GenBank/DDBJ databases">
        <authorList>
            <person name="Kallberg Y."/>
            <person name="Tangrot J."/>
            <person name="Rosling A."/>
        </authorList>
    </citation>
    <scope>NUCLEOTIDE SEQUENCE</scope>
    <source>
        <strain evidence="16">IN212</strain>
    </source>
</reference>
<keyword evidence="11" id="KW-0067">ATP-binding</keyword>
<evidence type="ECO:0000256" key="11">
    <source>
        <dbReference type="ARBA" id="ARBA00022840"/>
    </source>
</evidence>
<comment type="catalytic activity">
    <reaction evidence="1">
        <text>7,8-dihydroneopterin = 6-hydroxymethyl-7,8-dihydropterin + glycolaldehyde</text>
        <dbReference type="Rhea" id="RHEA:10540"/>
        <dbReference type="ChEBI" id="CHEBI:17001"/>
        <dbReference type="ChEBI" id="CHEBI:17071"/>
        <dbReference type="ChEBI" id="CHEBI:44841"/>
        <dbReference type="EC" id="4.1.2.25"/>
    </reaction>
</comment>
<keyword evidence="12" id="KW-0289">Folate biosynthesis</keyword>
<dbReference type="InterPro" id="IPR006156">
    <property type="entry name" value="Dihydroneopterin_aldolase"/>
</dbReference>
<dbReference type="GO" id="GO:0003848">
    <property type="term" value="F:2-amino-4-hydroxy-6-hydroxymethyldihydropteridine diphosphokinase activity"/>
    <property type="evidence" value="ECO:0007669"/>
    <property type="project" value="UniProtKB-EC"/>
</dbReference>
<keyword evidence="13" id="KW-0456">Lyase</keyword>
<dbReference type="Pfam" id="PF02152">
    <property type="entry name" value="FolB"/>
    <property type="match status" value="2"/>
</dbReference>
<dbReference type="GO" id="GO:0004150">
    <property type="term" value="F:dihydroneopterin aldolase activity"/>
    <property type="evidence" value="ECO:0007669"/>
    <property type="project" value="UniProtKB-EC"/>
</dbReference>
<dbReference type="InterPro" id="IPR000550">
    <property type="entry name" value="Hppk"/>
</dbReference>
<dbReference type="EC" id="4.1.2.25" evidence="6"/>
<dbReference type="GO" id="GO:0005737">
    <property type="term" value="C:cytoplasm"/>
    <property type="evidence" value="ECO:0007669"/>
    <property type="project" value="TreeGrafter"/>
</dbReference>
<dbReference type="GO" id="GO:0005524">
    <property type="term" value="F:ATP binding"/>
    <property type="evidence" value="ECO:0007669"/>
    <property type="project" value="UniProtKB-KW"/>
</dbReference>
<comment type="pathway">
    <text evidence="2">Cofactor biosynthesis; tetrahydrofolate biosynthesis; 2-amino-4-hydroxy-6-hydroxymethyl-7,8-dihydropteridine diphosphate from 7,8-dihydroneopterin triphosphate: step 3/4.</text>
</comment>
<dbReference type="NCBIfam" id="TIGR00526">
    <property type="entry name" value="folB_dom"/>
    <property type="match status" value="2"/>
</dbReference>
<comment type="similarity">
    <text evidence="5">In the N-terminal section; belongs to the DHNA family.</text>
</comment>
<dbReference type="GO" id="GO:0046656">
    <property type="term" value="P:folic acid biosynthetic process"/>
    <property type="evidence" value="ECO:0007669"/>
    <property type="project" value="UniProtKB-KW"/>
</dbReference>
<dbReference type="PANTHER" id="PTHR42844">
    <property type="entry name" value="DIHYDRONEOPTERIN ALDOLASE 1-RELATED"/>
    <property type="match status" value="1"/>
</dbReference>
<evidence type="ECO:0000313" key="16">
    <source>
        <dbReference type="EMBL" id="CAG8759903.1"/>
    </source>
</evidence>
<dbReference type="CDD" id="cd00483">
    <property type="entry name" value="HPPK"/>
    <property type="match status" value="1"/>
</dbReference>
<evidence type="ECO:0000256" key="13">
    <source>
        <dbReference type="ARBA" id="ARBA00023239"/>
    </source>
</evidence>
<evidence type="ECO:0000256" key="8">
    <source>
        <dbReference type="ARBA" id="ARBA00022679"/>
    </source>
</evidence>
<dbReference type="Gene3D" id="3.30.70.560">
    <property type="entry name" value="7,8-Dihydro-6-hydroxymethylpterin-pyrophosphokinase HPPK"/>
    <property type="match status" value="1"/>
</dbReference>
<evidence type="ECO:0000256" key="6">
    <source>
        <dbReference type="ARBA" id="ARBA00013043"/>
    </source>
</evidence>
<comment type="pathway">
    <text evidence="3">Cofactor biosynthesis; tetrahydrofolate biosynthesis; 2-amino-4-hydroxy-6-hydroxymethyl-7,8-dihydropteridine diphosphate from 7,8-dihydroneopterin triphosphate: step 4/4.</text>
</comment>